<proteinExistence type="predicted"/>
<keyword evidence="2" id="KW-1185">Reference proteome</keyword>
<comment type="caution">
    <text evidence="1">The sequence shown here is derived from an EMBL/GenBank/DDBJ whole genome shotgun (WGS) entry which is preliminary data.</text>
</comment>
<reference evidence="1 2" key="1">
    <citation type="submission" date="2021-10" db="EMBL/GenBank/DDBJ databases">
        <authorList>
            <person name="Criscuolo A."/>
        </authorList>
    </citation>
    <scope>NUCLEOTIDE SEQUENCE [LARGE SCALE GENOMIC DNA]</scope>
    <source>
        <strain evidence="2">CIP 111899</strain>
    </source>
</reference>
<dbReference type="EMBL" id="CAKJTI010000001">
    <property type="protein sequence ID" value="CAG9611002.1"/>
    <property type="molecule type" value="Genomic_DNA"/>
</dbReference>
<gene>
    <name evidence="1" type="ORF">BACCIP111899_00174</name>
</gene>
<name>A0ABN7ZST2_9BACI</name>
<evidence type="ECO:0000313" key="2">
    <source>
        <dbReference type="Proteomes" id="UP000789423"/>
    </source>
</evidence>
<accession>A0ABN7ZST2</accession>
<sequence length="55" mass="6129">MLRGISNSTMKKKEVLNIPHKQVPCKGPLSICHKFVTKIPSLKTDIDVNVGHHPL</sequence>
<organism evidence="1 2">
    <name type="scientific">Bacillus rhizoplanae</name>
    <dbReference type="NCBI Taxonomy" id="2880966"/>
    <lineage>
        <taxon>Bacteria</taxon>
        <taxon>Bacillati</taxon>
        <taxon>Bacillota</taxon>
        <taxon>Bacilli</taxon>
        <taxon>Bacillales</taxon>
        <taxon>Bacillaceae</taxon>
        <taxon>Bacillus</taxon>
    </lineage>
</organism>
<evidence type="ECO:0000313" key="1">
    <source>
        <dbReference type="EMBL" id="CAG9611002.1"/>
    </source>
</evidence>
<dbReference type="Proteomes" id="UP000789423">
    <property type="component" value="Unassembled WGS sequence"/>
</dbReference>
<protein>
    <submittedName>
        <fullName evidence="1">Uncharacterized protein</fullName>
    </submittedName>
</protein>